<accession>A0AAD9PTB4</accession>
<feature type="region of interest" description="Disordered" evidence="1">
    <location>
        <begin position="1"/>
        <end position="25"/>
    </location>
</feature>
<evidence type="ECO:0000313" key="3">
    <source>
        <dbReference type="Proteomes" id="UP001249851"/>
    </source>
</evidence>
<gene>
    <name evidence="2" type="ORF">P5673_031285</name>
</gene>
<organism evidence="2 3">
    <name type="scientific">Acropora cervicornis</name>
    <name type="common">Staghorn coral</name>
    <dbReference type="NCBI Taxonomy" id="6130"/>
    <lineage>
        <taxon>Eukaryota</taxon>
        <taxon>Metazoa</taxon>
        <taxon>Cnidaria</taxon>
        <taxon>Anthozoa</taxon>
        <taxon>Hexacorallia</taxon>
        <taxon>Scleractinia</taxon>
        <taxon>Astrocoeniina</taxon>
        <taxon>Acroporidae</taxon>
        <taxon>Acropora</taxon>
    </lineage>
</organism>
<comment type="caution">
    <text evidence="2">The sequence shown here is derived from an EMBL/GenBank/DDBJ whole genome shotgun (WGS) entry which is preliminary data.</text>
</comment>
<protein>
    <submittedName>
        <fullName evidence="2">Uncharacterized protein</fullName>
    </submittedName>
</protein>
<evidence type="ECO:0000256" key="1">
    <source>
        <dbReference type="SAM" id="MobiDB-lite"/>
    </source>
</evidence>
<evidence type="ECO:0000313" key="2">
    <source>
        <dbReference type="EMBL" id="KAK2548503.1"/>
    </source>
</evidence>
<keyword evidence="3" id="KW-1185">Reference proteome</keyword>
<sequence>MPESSPQEQMQGSRETLDASTSTQSHIVLSQSGATAITVGTVTEDLSPVGLGGIFLEDSRTDEIIRCQSLLQDACDEKNTPPKYGSGGDDQLIFLVPSTQQAPIFVDRIEGEAFSGYNIGKPYDRIKCMIQGINIEREQLNKMKSNDVEKGSEPHFSNLKQSEECSSGSNILIKERIREVRRKRVSVAPLKEGMKEVYDWAGSMEDVPLHFTIHRGGKLVTHECCIDDHCAATLVKRAAEEAAQMLSSQVSFDGSYTFHGPQELSNTLPDDSQATQEPPSEDGDIIKEKKRRKDKRTTSERKRAKKEKSAAASTKTD</sequence>
<name>A0AAD9PTB4_ACRCE</name>
<feature type="compositionally biased region" description="Polar residues" evidence="1">
    <location>
        <begin position="263"/>
        <end position="278"/>
    </location>
</feature>
<proteinExistence type="predicted"/>
<dbReference type="Proteomes" id="UP001249851">
    <property type="component" value="Unassembled WGS sequence"/>
</dbReference>
<dbReference type="EMBL" id="JARQWQ010000145">
    <property type="protein sequence ID" value="KAK2548503.1"/>
    <property type="molecule type" value="Genomic_DNA"/>
</dbReference>
<dbReference type="AlphaFoldDB" id="A0AAD9PTB4"/>
<feature type="region of interest" description="Disordered" evidence="1">
    <location>
        <begin position="257"/>
        <end position="317"/>
    </location>
</feature>
<reference evidence="2" key="1">
    <citation type="journal article" date="2023" name="G3 (Bethesda)">
        <title>Whole genome assembly and annotation of the endangered Caribbean coral Acropora cervicornis.</title>
        <authorList>
            <person name="Selwyn J.D."/>
            <person name="Vollmer S.V."/>
        </authorList>
    </citation>
    <scope>NUCLEOTIDE SEQUENCE</scope>
    <source>
        <strain evidence="2">K2</strain>
    </source>
</reference>
<reference evidence="2" key="2">
    <citation type="journal article" date="2023" name="Science">
        <title>Genomic signatures of disease resistance in endangered staghorn corals.</title>
        <authorList>
            <person name="Vollmer S.V."/>
            <person name="Selwyn J.D."/>
            <person name="Despard B.A."/>
            <person name="Roesel C.L."/>
        </authorList>
    </citation>
    <scope>NUCLEOTIDE SEQUENCE</scope>
    <source>
        <strain evidence="2">K2</strain>
    </source>
</reference>